<evidence type="ECO:0000256" key="1">
    <source>
        <dbReference type="ARBA" id="ARBA00006975"/>
    </source>
</evidence>
<evidence type="ECO:0000256" key="4">
    <source>
        <dbReference type="RuleBase" id="RU000535"/>
    </source>
</evidence>
<dbReference type="HAMAP" id="MF_00580">
    <property type="entry name" value="CH10"/>
    <property type="match status" value="1"/>
</dbReference>
<dbReference type="GO" id="GO:0044183">
    <property type="term" value="F:protein folding chaperone"/>
    <property type="evidence" value="ECO:0007669"/>
    <property type="project" value="InterPro"/>
</dbReference>
<evidence type="ECO:0000256" key="3">
    <source>
        <dbReference type="HAMAP-Rule" id="MF_00580"/>
    </source>
</evidence>
<dbReference type="InterPro" id="IPR020818">
    <property type="entry name" value="Chaperonin_GroES"/>
</dbReference>
<comment type="similarity">
    <text evidence="1 3 4">Belongs to the GroES chaperonin family.</text>
</comment>
<keyword evidence="3" id="KW-0963">Cytoplasm</keyword>
<comment type="function">
    <text evidence="3 4">Together with the chaperonin GroEL, plays an essential role in assisting protein folding. The GroEL-GroES system forms a nano-cage that allows encapsulation of the non-native substrate proteins and provides a physical environment optimized to promote and accelerate protein folding. GroES binds to the apical surface of the GroEL ring, thereby capping the opening of the GroEL channel.</text>
</comment>
<dbReference type="AlphaFoldDB" id="A0A5C1ASS0"/>
<dbReference type="NCBIfam" id="NF001531">
    <property type="entry name" value="PRK00364.2-2"/>
    <property type="match status" value="1"/>
</dbReference>
<dbReference type="GO" id="GO:0046872">
    <property type="term" value="F:metal ion binding"/>
    <property type="evidence" value="ECO:0007669"/>
    <property type="project" value="TreeGrafter"/>
</dbReference>
<dbReference type="GO" id="GO:0051087">
    <property type="term" value="F:protein-folding chaperone binding"/>
    <property type="evidence" value="ECO:0007669"/>
    <property type="project" value="TreeGrafter"/>
</dbReference>
<dbReference type="CDD" id="cd00320">
    <property type="entry name" value="cpn10"/>
    <property type="match status" value="1"/>
</dbReference>
<proteinExistence type="inferred from homology"/>
<dbReference type="EMBL" id="CP042425">
    <property type="protein sequence ID" value="QEL21086.1"/>
    <property type="molecule type" value="Genomic_DNA"/>
</dbReference>
<dbReference type="InterPro" id="IPR018369">
    <property type="entry name" value="Chaprnonin_Cpn10_CS"/>
</dbReference>
<dbReference type="PANTHER" id="PTHR10772">
    <property type="entry name" value="10 KDA HEAT SHOCK PROTEIN"/>
    <property type="match status" value="1"/>
</dbReference>
<organism evidence="5 6">
    <name type="scientific">Limnoglobus roseus</name>
    <dbReference type="NCBI Taxonomy" id="2598579"/>
    <lineage>
        <taxon>Bacteria</taxon>
        <taxon>Pseudomonadati</taxon>
        <taxon>Planctomycetota</taxon>
        <taxon>Planctomycetia</taxon>
        <taxon>Gemmatales</taxon>
        <taxon>Gemmataceae</taxon>
        <taxon>Limnoglobus</taxon>
    </lineage>
</organism>
<evidence type="ECO:0000313" key="5">
    <source>
        <dbReference type="EMBL" id="QEL21086.1"/>
    </source>
</evidence>
<dbReference type="GO" id="GO:0005524">
    <property type="term" value="F:ATP binding"/>
    <property type="evidence" value="ECO:0007669"/>
    <property type="project" value="InterPro"/>
</dbReference>
<keyword evidence="2 3" id="KW-0143">Chaperone</keyword>
<reference evidence="6" key="1">
    <citation type="submission" date="2019-08" db="EMBL/GenBank/DDBJ databases">
        <title>Limnoglobus roseus gen. nov., sp. nov., a novel freshwater planctomycete with a giant genome from the family Gemmataceae.</title>
        <authorList>
            <person name="Kulichevskaya I.S."/>
            <person name="Naumoff D.G."/>
            <person name="Miroshnikov K."/>
            <person name="Ivanova A."/>
            <person name="Philippov D.A."/>
            <person name="Hakobyan A."/>
            <person name="Rijpstra I.C."/>
            <person name="Sinninghe Damste J.S."/>
            <person name="Liesack W."/>
            <person name="Dedysh S.N."/>
        </authorList>
    </citation>
    <scope>NUCLEOTIDE SEQUENCE [LARGE SCALE GENOMIC DNA]</scope>
    <source>
        <strain evidence="6">PX52</strain>
    </source>
</reference>
<dbReference type="GO" id="GO:0051082">
    <property type="term" value="F:unfolded protein binding"/>
    <property type="evidence" value="ECO:0007669"/>
    <property type="project" value="TreeGrafter"/>
</dbReference>
<dbReference type="InterPro" id="IPR011032">
    <property type="entry name" value="GroES-like_sf"/>
</dbReference>
<dbReference type="PANTHER" id="PTHR10772:SF63">
    <property type="entry name" value="20 KDA CHAPERONIN, CHLOROPLASTIC"/>
    <property type="match status" value="1"/>
</dbReference>
<evidence type="ECO:0000256" key="2">
    <source>
        <dbReference type="ARBA" id="ARBA00023186"/>
    </source>
</evidence>
<dbReference type="NCBIfam" id="NF001533">
    <property type="entry name" value="PRK00364.2-4"/>
    <property type="match status" value="1"/>
</dbReference>
<dbReference type="PRINTS" id="PR00297">
    <property type="entry name" value="CHAPERONIN10"/>
</dbReference>
<dbReference type="InterPro" id="IPR037124">
    <property type="entry name" value="Chaperonin_GroES_sf"/>
</dbReference>
<dbReference type="Gene3D" id="2.30.33.40">
    <property type="entry name" value="GroES chaperonin"/>
    <property type="match status" value="1"/>
</dbReference>
<dbReference type="SMART" id="SM00883">
    <property type="entry name" value="Cpn10"/>
    <property type="match status" value="1"/>
</dbReference>
<dbReference type="PROSITE" id="PS00681">
    <property type="entry name" value="CHAPERONINS_CPN10"/>
    <property type="match status" value="1"/>
</dbReference>
<protein>
    <recommendedName>
        <fullName evidence="3">Co-chaperonin GroES</fullName>
    </recommendedName>
    <alternativeName>
        <fullName evidence="3">10 kDa chaperonin</fullName>
    </alternativeName>
    <alternativeName>
        <fullName evidence="3">Chaperonin-10</fullName>
        <shortName evidence="3">Cpn10</shortName>
    </alternativeName>
</protein>
<dbReference type="GO" id="GO:0005737">
    <property type="term" value="C:cytoplasm"/>
    <property type="evidence" value="ECO:0007669"/>
    <property type="project" value="UniProtKB-SubCell"/>
</dbReference>
<dbReference type="KEGG" id="lrs:PX52LOC_08215"/>
<evidence type="ECO:0000313" key="6">
    <source>
        <dbReference type="Proteomes" id="UP000324974"/>
    </source>
</evidence>
<comment type="subunit">
    <text evidence="3">Heptamer of 7 subunits arranged in a ring. Interacts with the chaperonin GroEL.</text>
</comment>
<dbReference type="OrthoDB" id="9806791at2"/>
<name>A0A5C1ASS0_9BACT</name>
<gene>
    <name evidence="3" type="primary">groES</name>
    <name evidence="3" type="synonym">groS</name>
    <name evidence="5" type="ORF">PX52LOC_08215</name>
</gene>
<keyword evidence="6" id="KW-1185">Reference proteome</keyword>
<sequence>MALHPIGDRIIVKREASEEKSKGGIILPDAAQKKPQIGSIVAVGPGKLNKDGTRTALQLKVGDKVLFTSWAGDEFKDKKNKDEVLVMHESDVLAVIE</sequence>
<comment type="subcellular location">
    <subcellularLocation>
        <location evidence="3">Cytoplasm</location>
    </subcellularLocation>
</comment>
<dbReference type="RefSeq" id="WP_149115327.1">
    <property type="nucleotide sequence ID" value="NZ_CP042425.1"/>
</dbReference>
<accession>A0A5C1ASS0</accession>
<dbReference type="Proteomes" id="UP000324974">
    <property type="component" value="Chromosome"/>
</dbReference>
<dbReference type="FunFam" id="2.30.33.40:FF:000001">
    <property type="entry name" value="10 kDa chaperonin"/>
    <property type="match status" value="1"/>
</dbReference>
<dbReference type="Pfam" id="PF00166">
    <property type="entry name" value="Cpn10"/>
    <property type="match status" value="1"/>
</dbReference>
<dbReference type="SUPFAM" id="SSF50129">
    <property type="entry name" value="GroES-like"/>
    <property type="match status" value="1"/>
</dbReference>